<reference evidence="7" key="1">
    <citation type="submission" date="2014-07" db="EMBL/GenBank/DDBJ databases">
        <authorList>
            <person name="Urmite Genomes Urmite Genomes"/>
        </authorList>
    </citation>
    <scope>NUCLEOTIDE SEQUENCE</scope>
    <source>
        <strain evidence="7">12M76_air</strain>
    </source>
</reference>
<feature type="transmembrane region" description="Helical" evidence="6">
    <location>
        <begin position="86"/>
        <end position="110"/>
    </location>
</feature>
<feature type="transmembrane region" description="Helical" evidence="6">
    <location>
        <begin position="239"/>
        <end position="258"/>
    </location>
</feature>
<dbReference type="Pfam" id="PF02690">
    <property type="entry name" value="Na_Pi_cotrans"/>
    <property type="match status" value="2"/>
</dbReference>
<dbReference type="RefSeq" id="WP_044499155.1">
    <property type="nucleotide sequence ID" value="NZ_LK391969.1"/>
</dbReference>
<name>A0A078MG41_9PSED</name>
<dbReference type="InterPro" id="IPR003841">
    <property type="entry name" value="Na/Pi_transpt"/>
</dbReference>
<dbReference type="EMBL" id="LM997413">
    <property type="protein sequence ID" value="CEA04382.1"/>
    <property type="molecule type" value="Genomic_DNA"/>
</dbReference>
<organism evidence="7">
    <name type="scientific">Pseudomonas saudimassiliensis</name>
    <dbReference type="NCBI Taxonomy" id="1461581"/>
    <lineage>
        <taxon>Bacteria</taxon>
        <taxon>Pseudomonadati</taxon>
        <taxon>Pseudomonadota</taxon>
        <taxon>Gammaproteobacteria</taxon>
        <taxon>Pseudomonadales</taxon>
        <taxon>Pseudomonadaceae</taxon>
        <taxon>Pseudomonas</taxon>
    </lineage>
</organism>
<keyword evidence="5 6" id="KW-0472">Membrane</keyword>
<evidence type="ECO:0000256" key="2">
    <source>
        <dbReference type="ARBA" id="ARBA00022475"/>
    </source>
</evidence>
<evidence type="ECO:0000256" key="6">
    <source>
        <dbReference type="SAM" id="Phobius"/>
    </source>
</evidence>
<feature type="transmembrane region" description="Helical" evidence="6">
    <location>
        <begin position="159"/>
        <end position="178"/>
    </location>
</feature>
<proteinExistence type="predicted"/>
<dbReference type="PANTHER" id="PTHR10010">
    <property type="entry name" value="SOLUTE CARRIER FAMILY 34 SODIUM PHOSPHATE , MEMBER 2-RELATED"/>
    <property type="match status" value="1"/>
</dbReference>
<dbReference type="GO" id="GO:0005886">
    <property type="term" value="C:plasma membrane"/>
    <property type="evidence" value="ECO:0007669"/>
    <property type="project" value="UniProtKB-SubCell"/>
</dbReference>
<keyword evidence="2" id="KW-1003">Cell membrane</keyword>
<feature type="transmembrane region" description="Helical" evidence="6">
    <location>
        <begin position="315"/>
        <end position="335"/>
    </location>
</feature>
<sequence>MRKMIRQAGLPVLLVALLGLMIWSTELATLAAGVALFVLGIGRLEEGFRAFSGGALERWLKWSTSGLWRSLLVGVVSTAMVQSSTLVTLLGIAFLSAGLINTLGGVGLVLGANLGTTSGAWLIALAGLKLNMAQLSMPMLAFGVFLARRAEAGWRGGGLALLGIGLLFLGIDLMKTGFSSVDGAFDLARYAIGGWAGVLLFVLVGAVATVIMQSSHATLVLTLAALAAGQVQYDNALALVIGANLGSTATALFAAIGSNNAGRRIAATHLIFNLVTAGAALLLLHPLMAAVEWLADVGGLAPDAHMLKLALFHTLYNLFGLLLVLPWSPLLVRLLERWLPEEGALADSGRLSERPRTRTKYVNDTALLHADTALKVLEQELQHLAQLSRQVVGAALYLPHDLADLTSAELHARVRQPVPLALREDAEALYERHVKGIYADIVDFVSRVDVSLLPEQQQSLFNSTMAARDLVAAVKAAKHLQENLRKQIDSPQPLVREAYSRLREQCGLTLRELSRRAEVAGDAVAQTRELAAQENEEHLFADAFQRDLQQQLRNRELDGWQATSLLNDLHYLLRIRRHLLRAHAGFGRSVPADEAQRLEQAVSQA</sequence>
<accession>A0A078MG41</accession>
<dbReference type="GO" id="GO:0044341">
    <property type="term" value="P:sodium-dependent phosphate transport"/>
    <property type="evidence" value="ECO:0007669"/>
    <property type="project" value="InterPro"/>
</dbReference>
<gene>
    <name evidence="7" type="ORF">BN1049_01511</name>
</gene>
<keyword evidence="3 6" id="KW-0812">Transmembrane</keyword>
<dbReference type="OrthoDB" id="9763003at2"/>
<feature type="transmembrane region" description="Helical" evidence="6">
    <location>
        <begin position="270"/>
        <end position="295"/>
    </location>
</feature>
<dbReference type="PANTHER" id="PTHR10010:SF46">
    <property type="entry name" value="SODIUM-DEPENDENT PHOSPHATE TRANSPORT PROTEIN 2B"/>
    <property type="match status" value="1"/>
</dbReference>
<dbReference type="NCBIfam" id="NF037997">
    <property type="entry name" value="Na_Pi_symport"/>
    <property type="match status" value="1"/>
</dbReference>
<evidence type="ECO:0000313" key="7">
    <source>
        <dbReference type="EMBL" id="CEA04382.1"/>
    </source>
</evidence>
<dbReference type="AlphaFoldDB" id="A0A078MG41"/>
<feature type="transmembrane region" description="Helical" evidence="6">
    <location>
        <begin position="12"/>
        <end position="39"/>
    </location>
</feature>
<dbReference type="EMBL" id="LK391969">
    <property type="protein sequence ID" value="CEF26578.1"/>
    <property type="molecule type" value="Genomic_DNA"/>
</dbReference>
<evidence type="ECO:0000256" key="1">
    <source>
        <dbReference type="ARBA" id="ARBA00004651"/>
    </source>
</evidence>
<evidence type="ECO:0000256" key="5">
    <source>
        <dbReference type="ARBA" id="ARBA00023136"/>
    </source>
</evidence>
<feature type="transmembrane region" description="Helical" evidence="6">
    <location>
        <begin position="190"/>
        <end position="210"/>
    </location>
</feature>
<evidence type="ECO:0000256" key="3">
    <source>
        <dbReference type="ARBA" id="ARBA00022692"/>
    </source>
</evidence>
<dbReference type="PATRIC" id="fig|1461581.3.peg.1489"/>
<dbReference type="GO" id="GO:0005436">
    <property type="term" value="F:sodium:phosphate symporter activity"/>
    <property type="evidence" value="ECO:0007669"/>
    <property type="project" value="InterPro"/>
</dbReference>
<comment type="subcellular location">
    <subcellularLocation>
        <location evidence="1">Cell membrane</location>
        <topology evidence="1">Multi-pass membrane protein</topology>
    </subcellularLocation>
</comment>
<evidence type="ECO:0000256" key="4">
    <source>
        <dbReference type="ARBA" id="ARBA00022989"/>
    </source>
</evidence>
<protein>
    <submittedName>
        <fullName evidence="7">Na+/Pi-cotransporter</fullName>
    </submittedName>
</protein>
<keyword evidence="4 6" id="KW-1133">Transmembrane helix</keyword>